<evidence type="ECO:0000313" key="2">
    <source>
        <dbReference type="EMBL" id="CCD56381.1"/>
    </source>
</evidence>
<gene>
    <name evidence="2" type="ORF">BofuT4_uP145500.1</name>
</gene>
<evidence type="ECO:0000313" key="3">
    <source>
        <dbReference type="Proteomes" id="UP000008177"/>
    </source>
</evidence>
<feature type="chain" id="PRO_5003441034" evidence="1">
    <location>
        <begin position="25"/>
        <end position="39"/>
    </location>
</feature>
<reference evidence="3" key="1">
    <citation type="journal article" date="2011" name="PLoS Genet.">
        <title>Genomic analysis of the necrotrophic fungal pathogens Sclerotinia sclerotiorum and Botrytis cinerea.</title>
        <authorList>
            <person name="Amselem J."/>
            <person name="Cuomo C.A."/>
            <person name="van Kan J.A."/>
            <person name="Viaud M."/>
            <person name="Benito E.P."/>
            <person name="Couloux A."/>
            <person name="Coutinho P.M."/>
            <person name="de Vries R.P."/>
            <person name="Dyer P.S."/>
            <person name="Fillinger S."/>
            <person name="Fournier E."/>
            <person name="Gout L."/>
            <person name="Hahn M."/>
            <person name="Kohn L."/>
            <person name="Lapalu N."/>
            <person name="Plummer K.M."/>
            <person name="Pradier J.M."/>
            <person name="Quevillon E."/>
            <person name="Sharon A."/>
            <person name="Simon A."/>
            <person name="ten Have A."/>
            <person name="Tudzynski B."/>
            <person name="Tudzynski P."/>
            <person name="Wincker P."/>
            <person name="Andrew M."/>
            <person name="Anthouard V."/>
            <person name="Beever R.E."/>
            <person name="Beffa R."/>
            <person name="Benoit I."/>
            <person name="Bouzid O."/>
            <person name="Brault B."/>
            <person name="Chen Z."/>
            <person name="Choquer M."/>
            <person name="Collemare J."/>
            <person name="Cotton P."/>
            <person name="Danchin E.G."/>
            <person name="Da Silva C."/>
            <person name="Gautier A."/>
            <person name="Giraud C."/>
            <person name="Giraud T."/>
            <person name="Gonzalez C."/>
            <person name="Grossetete S."/>
            <person name="Guldener U."/>
            <person name="Henrissat B."/>
            <person name="Howlett B.J."/>
            <person name="Kodira C."/>
            <person name="Kretschmer M."/>
            <person name="Lappartient A."/>
            <person name="Leroch M."/>
            <person name="Levis C."/>
            <person name="Mauceli E."/>
            <person name="Neuveglise C."/>
            <person name="Oeser B."/>
            <person name="Pearson M."/>
            <person name="Poulain J."/>
            <person name="Poussereau N."/>
            <person name="Quesneville H."/>
            <person name="Rascle C."/>
            <person name="Schumacher J."/>
            <person name="Segurens B."/>
            <person name="Sexton A."/>
            <person name="Silva E."/>
            <person name="Sirven C."/>
            <person name="Soanes D.M."/>
            <person name="Talbot N.J."/>
            <person name="Templeton M."/>
            <person name="Yandava C."/>
            <person name="Yarden O."/>
            <person name="Zeng Q."/>
            <person name="Rollins J.A."/>
            <person name="Lebrun M.H."/>
            <person name="Dickman M."/>
        </authorList>
    </citation>
    <scope>NUCLEOTIDE SEQUENCE [LARGE SCALE GENOMIC DNA]</scope>
    <source>
        <strain evidence="3">T4</strain>
    </source>
</reference>
<dbReference type="EMBL" id="FQ790360">
    <property type="protein sequence ID" value="CCD56381.1"/>
    <property type="molecule type" value="Genomic_DNA"/>
</dbReference>
<dbReference type="InParanoid" id="G2YXN3"/>
<sequence length="39" mass="4587">MGWFDYMFVCLFACLLVDSPLGYGHTVHRRDTRKLFTSC</sequence>
<name>G2YXN3_BOTF4</name>
<dbReference type="AlphaFoldDB" id="G2YXN3"/>
<proteinExistence type="predicted"/>
<organism evidence="2 3">
    <name type="scientific">Botryotinia fuckeliana (strain T4)</name>
    <name type="common">Noble rot fungus</name>
    <name type="synonym">Botrytis cinerea</name>
    <dbReference type="NCBI Taxonomy" id="999810"/>
    <lineage>
        <taxon>Eukaryota</taxon>
        <taxon>Fungi</taxon>
        <taxon>Dikarya</taxon>
        <taxon>Ascomycota</taxon>
        <taxon>Pezizomycotina</taxon>
        <taxon>Leotiomycetes</taxon>
        <taxon>Helotiales</taxon>
        <taxon>Sclerotiniaceae</taxon>
        <taxon>Botrytis</taxon>
    </lineage>
</organism>
<accession>G2YXN3</accession>
<keyword evidence="1" id="KW-0732">Signal</keyword>
<evidence type="ECO:0000256" key="1">
    <source>
        <dbReference type="SAM" id="SignalP"/>
    </source>
</evidence>
<dbReference type="Proteomes" id="UP000008177">
    <property type="component" value="Unplaced contigs"/>
</dbReference>
<dbReference type="HOGENOM" id="CLU_3319975_0_0_1"/>
<protein>
    <submittedName>
        <fullName evidence="2">Uncharacterized protein</fullName>
    </submittedName>
</protein>
<feature type="signal peptide" evidence="1">
    <location>
        <begin position="1"/>
        <end position="24"/>
    </location>
</feature>